<reference evidence="1 2" key="1">
    <citation type="submission" date="2021-07" db="EMBL/GenBank/DDBJ databases">
        <title>Actinomadura sp. PM05-2 isolated from lichen.</title>
        <authorList>
            <person name="Somphong A."/>
            <person name="Phongsopitanun W."/>
            <person name="Tanasupawat S."/>
            <person name="Peongsungnone V."/>
        </authorList>
    </citation>
    <scope>NUCLEOTIDE SEQUENCE [LARGE SCALE GENOMIC DNA]</scope>
    <source>
        <strain evidence="1 2">PM05-2</strain>
    </source>
</reference>
<name>A0ABS7FNJ4_9ACTN</name>
<evidence type="ECO:0000313" key="2">
    <source>
        <dbReference type="Proteomes" id="UP000774570"/>
    </source>
</evidence>
<comment type="caution">
    <text evidence="1">The sequence shown here is derived from an EMBL/GenBank/DDBJ whole genome shotgun (WGS) entry which is preliminary data.</text>
</comment>
<proteinExistence type="predicted"/>
<dbReference type="EMBL" id="JAIBOA010000003">
    <property type="protein sequence ID" value="MBW8481957.1"/>
    <property type="molecule type" value="Genomic_DNA"/>
</dbReference>
<evidence type="ECO:0000313" key="1">
    <source>
        <dbReference type="EMBL" id="MBW8481957.1"/>
    </source>
</evidence>
<keyword evidence="2" id="KW-1185">Reference proteome</keyword>
<dbReference type="Proteomes" id="UP000774570">
    <property type="component" value="Unassembled WGS sequence"/>
</dbReference>
<organism evidence="1 2">
    <name type="scientific">Actinomadura parmotrematis</name>
    <dbReference type="NCBI Taxonomy" id="2864039"/>
    <lineage>
        <taxon>Bacteria</taxon>
        <taxon>Bacillati</taxon>
        <taxon>Actinomycetota</taxon>
        <taxon>Actinomycetes</taxon>
        <taxon>Streptosporangiales</taxon>
        <taxon>Thermomonosporaceae</taxon>
        <taxon>Actinomadura</taxon>
    </lineage>
</organism>
<gene>
    <name evidence="1" type="ORF">K1Y72_06240</name>
</gene>
<sequence>MPHVPLPEGRWGEPYRSVDGMWRACLRRPLTPAAEMAGLLSVVIAADLATLAGLQAQQDEQAARGGFHWSRA</sequence>
<protein>
    <submittedName>
        <fullName evidence="1">Uncharacterized protein</fullName>
    </submittedName>
</protein>
<accession>A0ABS7FNJ4</accession>